<comment type="caution">
    <text evidence="1">The sequence shown here is derived from an EMBL/GenBank/DDBJ whole genome shotgun (WGS) entry which is preliminary data.</text>
</comment>
<gene>
    <name evidence="1" type="ORF">ACFFP0_01250</name>
</gene>
<sequence>MSLFSDMRDRKVITARQAEHGHPVLDIKRAGRLVEQEQFRPPGHRAGTSHAPRRLRFPFAKNEDFPRSPIRTLTGKTCIESIKTPI</sequence>
<keyword evidence="2" id="KW-1185">Reference proteome</keyword>
<proteinExistence type="predicted"/>
<dbReference type="EMBL" id="JBHMAA010000003">
    <property type="protein sequence ID" value="MFB9947450.1"/>
    <property type="molecule type" value="Genomic_DNA"/>
</dbReference>
<evidence type="ECO:0000313" key="2">
    <source>
        <dbReference type="Proteomes" id="UP001589692"/>
    </source>
</evidence>
<dbReference type="RefSeq" id="WP_377254908.1">
    <property type="nucleotide sequence ID" value="NZ_JBHMAA010000003.1"/>
</dbReference>
<evidence type="ECO:0000313" key="1">
    <source>
        <dbReference type="EMBL" id="MFB9947450.1"/>
    </source>
</evidence>
<name>A0ABV6AA47_9HYPH</name>
<accession>A0ABV6AA47</accession>
<reference evidence="1 2" key="1">
    <citation type="submission" date="2024-09" db="EMBL/GenBank/DDBJ databases">
        <authorList>
            <person name="Sun Q."/>
            <person name="Mori K."/>
        </authorList>
    </citation>
    <scope>NUCLEOTIDE SEQUENCE [LARGE SCALE GENOMIC DNA]</scope>
    <source>
        <strain evidence="1 2">TBRC 4938</strain>
    </source>
</reference>
<organism evidence="1 2">
    <name type="scientific">Rhizobium puerariae</name>
    <dbReference type="NCBI Taxonomy" id="1585791"/>
    <lineage>
        <taxon>Bacteria</taxon>
        <taxon>Pseudomonadati</taxon>
        <taxon>Pseudomonadota</taxon>
        <taxon>Alphaproteobacteria</taxon>
        <taxon>Hyphomicrobiales</taxon>
        <taxon>Rhizobiaceae</taxon>
        <taxon>Rhizobium/Agrobacterium group</taxon>
        <taxon>Rhizobium</taxon>
    </lineage>
</organism>
<protein>
    <submittedName>
        <fullName evidence="1">Uncharacterized protein</fullName>
    </submittedName>
</protein>
<dbReference type="Proteomes" id="UP001589692">
    <property type="component" value="Unassembled WGS sequence"/>
</dbReference>